<accession>A0A8T0T3T0</accession>
<dbReference type="InterPro" id="IPR005135">
    <property type="entry name" value="Endo/exonuclease/phosphatase"/>
</dbReference>
<dbReference type="AlphaFoldDB" id="A0A8T0T3T0"/>
<reference evidence="2 3" key="1">
    <citation type="submission" date="2020-05" db="EMBL/GenBank/DDBJ databases">
        <title>WGS assembly of Panicum virgatum.</title>
        <authorList>
            <person name="Lovell J.T."/>
            <person name="Jenkins J."/>
            <person name="Shu S."/>
            <person name="Juenger T.E."/>
            <person name="Schmutz J."/>
        </authorList>
    </citation>
    <scope>NUCLEOTIDE SEQUENCE [LARGE SCALE GENOMIC DNA]</scope>
    <source>
        <strain evidence="3">cv. AP13</strain>
    </source>
</reference>
<dbReference type="Gene3D" id="3.60.10.10">
    <property type="entry name" value="Endonuclease/exonuclease/phosphatase"/>
    <property type="match status" value="1"/>
</dbReference>
<dbReference type="GO" id="GO:0003824">
    <property type="term" value="F:catalytic activity"/>
    <property type="evidence" value="ECO:0007669"/>
    <property type="project" value="InterPro"/>
</dbReference>
<dbReference type="Proteomes" id="UP000823388">
    <property type="component" value="Chromosome 4N"/>
</dbReference>
<name>A0A8T0T3T0_PANVG</name>
<feature type="domain" description="Endonuclease/exonuclease/phosphatase" evidence="1">
    <location>
        <begin position="4"/>
        <end position="225"/>
    </location>
</feature>
<protein>
    <recommendedName>
        <fullName evidence="1">Endonuclease/exonuclease/phosphatase domain-containing protein</fullName>
    </recommendedName>
</protein>
<organism evidence="2 3">
    <name type="scientific">Panicum virgatum</name>
    <name type="common">Blackwell switchgrass</name>
    <dbReference type="NCBI Taxonomy" id="38727"/>
    <lineage>
        <taxon>Eukaryota</taxon>
        <taxon>Viridiplantae</taxon>
        <taxon>Streptophyta</taxon>
        <taxon>Embryophyta</taxon>
        <taxon>Tracheophyta</taxon>
        <taxon>Spermatophyta</taxon>
        <taxon>Magnoliopsida</taxon>
        <taxon>Liliopsida</taxon>
        <taxon>Poales</taxon>
        <taxon>Poaceae</taxon>
        <taxon>PACMAD clade</taxon>
        <taxon>Panicoideae</taxon>
        <taxon>Panicodae</taxon>
        <taxon>Paniceae</taxon>
        <taxon>Panicinae</taxon>
        <taxon>Panicum</taxon>
        <taxon>Panicum sect. Hiantes</taxon>
    </lineage>
</organism>
<proteinExistence type="predicted"/>
<comment type="caution">
    <text evidence="2">The sequence shown here is derived from an EMBL/GenBank/DDBJ whole genome shotgun (WGS) entry which is preliminary data.</text>
</comment>
<dbReference type="EMBL" id="CM029044">
    <property type="protein sequence ID" value="KAG2604328.1"/>
    <property type="molecule type" value="Genomic_DNA"/>
</dbReference>
<gene>
    <name evidence="2" type="ORF">PVAP13_4NG047016</name>
</gene>
<keyword evidence="3" id="KW-1185">Reference proteome</keyword>
<dbReference type="PANTHER" id="PTHR33710:SF71">
    <property type="entry name" value="ENDONUCLEASE_EXONUCLEASE_PHOSPHATASE DOMAIN-CONTAINING PROTEIN"/>
    <property type="match status" value="1"/>
</dbReference>
<dbReference type="SUPFAM" id="SSF56219">
    <property type="entry name" value="DNase I-like"/>
    <property type="match status" value="1"/>
</dbReference>
<dbReference type="PANTHER" id="PTHR33710">
    <property type="entry name" value="BNAC02G09200D PROTEIN"/>
    <property type="match status" value="1"/>
</dbReference>
<evidence type="ECO:0000313" key="3">
    <source>
        <dbReference type="Proteomes" id="UP000823388"/>
    </source>
</evidence>
<evidence type="ECO:0000259" key="1">
    <source>
        <dbReference type="Pfam" id="PF03372"/>
    </source>
</evidence>
<sequence length="269" mass="31516">MRVLSWNVRGLGKKARKRQVRDYIFKERIEIAGLQETMKHDFSDHDLHELAGGINFSWLWLPAKGKSGSILLGVNIDHLEVVDHEIRFFSIRATIRDRRSNFRWNFVTVYGPAHNDSSPIFLDKLDSLCSNSTLPILLGGDFNLIRSCDEKNFEHYNIPLMRNFNSFIGAHQLREVSRRGAKFTWTNKQLSPTMVTLDRFLMSDSWENRFPLTFAWSPVRIGSDHSPIILDTGEQGASRPRYFYFDNRWLLSPDFIPKVRDKWEQSFYI</sequence>
<dbReference type="Pfam" id="PF03372">
    <property type="entry name" value="Exo_endo_phos"/>
    <property type="match status" value="1"/>
</dbReference>
<evidence type="ECO:0000313" key="2">
    <source>
        <dbReference type="EMBL" id="KAG2604328.1"/>
    </source>
</evidence>
<dbReference type="InterPro" id="IPR036691">
    <property type="entry name" value="Endo/exonu/phosph_ase_sf"/>
</dbReference>